<protein>
    <submittedName>
        <fullName evidence="1">Phosphoethanolamine N-methyltransferase 1</fullName>
    </submittedName>
</protein>
<dbReference type="Pfam" id="PF13489">
    <property type="entry name" value="Methyltransf_23"/>
    <property type="match status" value="1"/>
</dbReference>
<dbReference type="PANTHER" id="PTHR43591:SF24">
    <property type="entry name" value="2-METHOXY-6-POLYPRENYL-1,4-BENZOQUINOL METHYLASE, MITOCHONDRIAL"/>
    <property type="match status" value="1"/>
</dbReference>
<keyword evidence="1" id="KW-0808">Transferase</keyword>
<dbReference type="InterPro" id="IPR029063">
    <property type="entry name" value="SAM-dependent_MTases_sf"/>
</dbReference>
<keyword evidence="1" id="KW-0489">Methyltransferase</keyword>
<organism evidence="1">
    <name type="scientific">Talaromyces marneffei PM1</name>
    <dbReference type="NCBI Taxonomy" id="1077442"/>
    <lineage>
        <taxon>Eukaryota</taxon>
        <taxon>Fungi</taxon>
        <taxon>Dikarya</taxon>
        <taxon>Ascomycota</taxon>
        <taxon>Pezizomycotina</taxon>
        <taxon>Eurotiomycetes</taxon>
        <taxon>Eurotiomycetidae</taxon>
        <taxon>Eurotiales</taxon>
        <taxon>Trichocomaceae</taxon>
        <taxon>Talaromyces</taxon>
        <taxon>Talaromyces sect. Talaromyces</taxon>
    </lineage>
</organism>
<sequence length="291" mass="33548">MSLDLNTVDYRLQDGQIYVDEDDAYSWPDDEWCDSFVELDSITPLYDQEEVERLELMHLIFTTAEDYYLHLAPINWHPQRILDIGCGTGTWCIEMADAYPSAEVVGVELCPSQPILVPPNLSFQIDEFDDEWTYSHSFDYIHARLLAGRIHGWPRLMRQCFENCNSGGWVEFQDIDPLFTSQYESSSQFIASKGDVIYPAPFLAQWMHEAGFINIHVVKRNQPMTPSHGGSKLQMDLYDETQELSTSVKSFARTIRWNRDGGDAFHEDLMSDDVYALPVSIDLYTVYGQRP</sequence>
<dbReference type="EMBL" id="JPOX01000015">
    <property type="protein sequence ID" value="KFX47273.1"/>
    <property type="molecule type" value="Genomic_DNA"/>
</dbReference>
<gene>
    <name evidence="1" type="ORF">GQ26_0150230</name>
</gene>
<dbReference type="CDD" id="cd02440">
    <property type="entry name" value="AdoMet_MTases"/>
    <property type="match status" value="1"/>
</dbReference>
<dbReference type="GO" id="GO:0032259">
    <property type="term" value="P:methylation"/>
    <property type="evidence" value="ECO:0007669"/>
    <property type="project" value="UniProtKB-KW"/>
</dbReference>
<dbReference type="PANTHER" id="PTHR43591">
    <property type="entry name" value="METHYLTRANSFERASE"/>
    <property type="match status" value="1"/>
</dbReference>
<dbReference type="SUPFAM" id="SSF53335">
    <property type="entry name" value="S-adenosyl-L-methionine-dependent methyltransferases"/>
    <property type="match status" value="1"/>
</dbReference>
<accession>A0A093XPY0</accession>
<name>A0A093XPY0_TALMA</name>
<dbReference type="AlphaFoldDB" id="A0A093XPY0"/>
<evidence type="ECO:0000313" key="1">
    <source>
        <dbReference type="EMBL" id="KFX47273.1"/>
    </source>
</evidence>
<proteinExistence type="predicted"/>
<dbReference type="HOGENOM" id="CLU_010595_2_3_1"/>
<reference evidence="1" key="1">
    <citation type="journal article" date="2014" name="PLoS Genet.">
        <title>Signature Gene Expression Reveals Novel Clues to the Molecular Mechanisms of Dimorphic Transition in Penicillium marneffei.</title>
        <authorList>
            <person name="Yang E."/>
            <person name="Wang G."/>
            <person name="Cai J."/>
            <person name="Woo P.C."/>
            <person name="Lau S.K."/>
            <person name="Yuen K.-Y."/>
            <person name="Chow W.-N."/>
            <person name="Lin X."/>
        </authorList>
    </citation>
    <scope>NUCLEOTIDE SEQUENCE [LARGE SCALE GENOMIC DNA]</scope>
    <source>
        <strain evidence="1">PM1</strain>
    </source>
</reference>
<dbReference type="GO" id="GO:0008168">
    <property type="term" value="F:methyltransferase activity"/>
    <property type="evidence" value="ECO:0007669"/>
    <property type="project" value="UniProtKB-KW"/>
</dbReference>
<comment type="caution">
    <text evidence="1">The sequence shown here is derived from an EMBL/GenBank/DDBJ whole genome shotgun (WGS) entry which is preliminary data.</text>
</comment>
<dbReference type="Gene3D" id="3.40.50.150">
    <property type="entry name" value="Vaccinia Virus protein VP39"/>
    <property type="match status" value="1"/>
</dbReference>